<proteinExistence type="inferred from homology"/>
<name>A0A0U4Z221_ASPCI</name>
<keyword evidence="3 6" id="KW-1133">Transmembrane helix</keyword>
<evidence type="ECO:0000313" key="8">
    <source>
        <dbReference type="EMBL" id="CEL03653.1"/>
    </source>
</evidence>
<dbReference type="AlphaFoldDB" id="A0A0U4Z221"/>
<gene>
    <name evidence="8" type="ORF">ASPCAL04803</name>
</gene>
<comment type="subcellular location">
    <subcellularLocation>
        <location evidence="1">Membrane</location>
        <topology evidence="1">Multi-pass membrane protein</topology>
    </subcellularLocation>
</comment>
<reference evidence="9" key="1">
    <citation type="journal article" date="2016" name="Genome Announc.">
        <title>Draft genome sequences of fungus Aspergillus calidoustus.</title>
        <authorList>
            <person name="Horn F."/>
            <person name="Linde J."/>
            <person name="Mattern D.J."/>
            <person name="Walther G."/>
            <person name="Guthke R."/>
            <person name="Scherlach K."/>
            <person name="Martin K."/>
            <person name="Brakhage A.A."/>
            <person name="Petzke L."/>
            <person name="Valiante V."/>
        </authorList>
    </citation>
    <scope>NUCLEOTIDE SEQUENCE [LARGE SCALE GENOMIC DNA]</scope>
    <source>
        <strain evidence="9">SF006504</strain>
    </source>
</reference>
<feature type="transmembrane region" description="Helical" evidence="6">
    <location>
        <begin position="153"/>
        <end position="175"/>
    </location>
</feature>
<feature type="transmembrane region" description="Helical" evidence="6">
    <location>
        <begin position="210"/>
        <end position="228"/>
    </location>
</feature>
<accession>A0A0U4Z221</accession>
<evidence type="ECO:0000256" key="5">
    <source>
        <dbReference type="ARBA" id="ARBA00038359"/>
    </source>
</evidence>
<dbReference type="InterPro" id="IPR052337">
    <property type="entry name" value="SAT4-like"/>
</dbReference>
<feature type="domain" description="Rhodopsin" evidence="7">
    <location>
        <begin position="60"/>
        <end position="304"/>
    </location>
</feature>
<comment type="similarity">
    <text evidence="5">Belongs to the SAT4 family.</text>
</comment>
<dbReference type="OrthoDB" id="4502802at2759"/>
<dbReference type="GO" id="GO:0016020">
    <property type="term" value="C:membrane"/>
    <property type="evidence" value="ECO:0007669"/>
    <property type="project" value="UniProtKB-SubCell"/>
</dbReference>
<evidence type="ECO:0000256" key="2">
    <source>
        <dbReference type="ARBA" id="ARBA00022692"/>
    </source>
</evidence>
<feature type="transmembrane region" description="Helical" evidence="6">
    <location>
        <begin position="115"/>
        <end position="133"/>
    </location>
</feature>
<sequence length="347" mass="37742">MSLSAAIDSVREWTVGILMMVNSSRIPRGSLPYLTMGYDPLSCLIACLCTSVTAWLSMAVRAYVRIHLFSGPWLDDVLAFIGTIIFTAVAVLFMVNSWNHFSADEYGLSLEMQMTGIKLSFSTDMLYLLGTFVMKLSFARTLTRIVQTPRQTIVLYATLVAGAIVTVSTIIQGLLYCQPLNSLWEQLSGSGSHGDCQAAWTRTTAALVHAAWVLTADVILGLVLPCILLRGCNMSLRTKISVHVLLGLGSIAGVATIIRMPYIATGLGANLKLNNLAALFWEMTELAINIICTAAATWKPLFQKQGRREPVGRELASRKSRLAGVIALDWPHDSQEGPFSSSDPGIP</sequence>
<evidence type="ECO:0000256" key="3">
    <source>
        <dbReference type="ARBA" id="ARBA00022989"/>
    </source>
</evidence>
<dbReference type="InterPro" id="IPR049326">
    <property type="entry name" value="Rhodopsin_dom_fungi"/>
</dbReference>
<feature type="transmembrane region" description="Helical" evidence="6">
    <location>
        <begin position="240"/>
        <end position="258"/>
    </location>
</feature>
<feature type="transmembrane region" description="Helical" evidence="6">
    <location>
        <begin position="41"/>
        <end position="64"/>
    </location>
</feature>
<evidence type="ECO:0000256" key="4">
    <source>
        <dbReference type="ARBA" id="ARBA00023136"/>
    </source>
</evidence>
<feature type="transmembrane region" description="Helical" evidence="6">
    <location>
        <begin position="76"/>
        <end position="95"/>
    </location>
</feature>
<dbReference type="PANTHER" id="PTHR33048:SF15">
    <property type="entry name" value="INTEGRAL MEMBRANE PROTEIN"/>
    <property type="match status" value="1"/>
</dbReference>
<evidence type="ECO:0000256" key="1">
    <source>
        <dbReference type="ARBA" id="ARBA00004141"/>
    </source>
</evidence>
<dbReference type="Proteomes" id="UP000054771">
    <property type="component" value="Unassembled WGS sequence"/>
</dbReference>
<dbReference type="Pfam" id="PF20684">
    <property type="entry name" value="Fung_rhodopsin"/>
    <property type="match status" value="1"/>
</dbReference>
<keyword evidence="9" id="KW-1185">Reference proteome</keyword>
<feature type="transmembrane region" description="Helical" evidence="6">
    <location>
        <begin position="278"/>
        <end position="298"/>
    </location>
</feature>
<keyword evidence="4 6" id="KW-0472">Membrane</keyword>
<keyword evidence="2 6" id="KW-0812">Transmembrane</keyword>
<dbReference type="STRING" id="454130.A0A0U4Z221"/>
<dbReference type="PANTHER" id="PTHR33048">
    <property type="entry name" value="PTH11-LIKE INTEGRAL MEMBRANE PROTEIN (AFU_ORTHOLOGUE AFUA_5G11245)"/>
    <property type="match status" value="1"/>
</dbReference>
<protein>
    <recommendedName>
        <fullName evidence="7">Rhodopsin domain-containing protein</fullName>
    </recommendedName>
</protein>
<dbReference type="EMBL" id="CDMC01000003">
    <property type="protein sequence ID" value="CEL03653.1"/>
    <property type="molecule type" value="Genomic_DNA"/>
</dbReference>
<evidence type="ECO:0000256" key="6">
    <source>
        <dbReference type="SAM" id="Phobius"/>
    </source>
</evidence>
<evidence type="ECO:0000313" key="9">
    <source>
        <dbReference type="Proteomes" id="UP000054771"/>
    </source>
</evidence>
<evidence type="ECO:0000259" key="7">
    <source>
        <dbReference type="Pfam" id="PF20684"/>
    </source>
</evidence>
<organism evidence="8 9">
    <name type="scientific">Aspergillus calidoustus</name>
    <dbReference type="NCBI Taxonomy" id="454130"/>
    <lineage>
        <taxon>Eukaryota</taxon>
        <taxon>Fungi</taxon>
        <taxon>Dikarya</taxon>
        <taxon>Ascomycota</taxon>
        <taxon>Pezizomycotina</taxon>
        <taxon>Eurotiomycetes</taxon>
        <taxon>Eurotiomycetidae</taxon>
        <taxon>Eurotiales</taxon>
        <taxon>Aspergillaceae</taxon>
        <taxon>Aspergillus</taxon>
        <taxon>Aspergillus subgen. Nidulantes</taxon>
    </lineage>
</organism>